<organism evidence="1 2">
    <name type="scientific">Agrobacterium genomosp. 13 str. CFBP 6927</name>
    <dbReference type="NCBI Taxonomy" id="1183428"/>
    <lineage>
        <taxon>Bacteria</taxon>
        <taxon>Pseudomonadati</taxon>
        <taxon>Pseudomonadota</taxon>
        <taxon>Alphaproteobacteria</taxon>
        <taxon>Hyphomicrobiales</taxon>
        <taxon>Rhizobiaceae</taxon>
        <taxon>Rhizobium/Agrobacterium group</taxon>
        <taxon>Agrobacterium</taxon>
        <taxon>Agrobacterium tumefaciens complex</taxon>
    </lineage>
</organism>
<accession>A0ABM9VE17</accession>
<reference evidence="1 2" key="1">
    <citation type="submission" date="2016-01" db="EMBL/GenBank/DDBJ databases">
        <authorList>
            <person name="Regsiter A."/>
            <person name="william w."/>
        </authorList>
    </citation>
    <scope>NUCLEOTIDE SEQUENCE [LARGE SCALE GENOMIC DNA]</scope>
    <source>
        <strain evidence="1 2">CFBP 6927</strain>
    </source>
</reference>
<keyword evidence="2" id="KW-1185">Reference proteome</keyword>
<comment type="caution">
    <text evidence="1">The sequence shown here is derived from an EMBL/GenBank/DDBJ whole genome shotgun (WGS) entry which is preliminary data.</text>
</comment>
<dbReference type="RefSeq" id="WP_080835034.1">
    <property type="nucleotide sequence ID" value="NZ_LT009756.1"/>
</dbReference>
<evidence type="ECO:0000313" key="1">
    <source>
        <dbReference type="EMBL" id="CUX24325.1"/>
    </source>
</evidence>
<proteinExistence type="predicted"/>
<evidence type="ECO:0000313" key="2">
    <source>
        <dbReference type="Proteomes" id="UP000191812"/>
    </source>
</evidence>
<protein>
    <submittedName>
        <fullName evidence="1">Uncharacterized protein</fullName>
    </submittedName>
</protein>
<gene>
    <name evidence="1" type="ORF">AGR13a_Cc240042</name>
</gene>
<dbReference type="Proteomes" id="UP000191812">
    <property type="component" value="Unassembled WGS sequence"/>
</dbReference>
<dbReference type="EMBL" id="FBWH01000017">
    <property type="protein sequence ID" value="CUX24325.1"/>
    <property type="molecule type" value="Genomic_DNA"/>
</dbReference>
<name>A0ABM9VE17_9HYPH</name>
<sequence length="324" mass="36290">MSYQSRFSLTSLSESAAAVLSRCSIFIYTVGYEQRSSYFSDILCNESAFCGAFIYEDSTDLGEFKDNLQKFKNNGHTSIGTNIEAMRKSLLIAFENRALPRTIVVDISCMDRSLLASLFLTIFEMMNVDDILHVLYTPNEFSEPDFTFPTLNYFGPAVPELNGRVGDFSRECCLIMGLGYEYGASLNVLERLEPAVSYLYLPAGHDDRFLPSVKQANFDFDFGIRNLHFNDFYLANADEAYRDISSIVLALKHSMAIALVPFGPKLFSFICLLVAMENAGDVSFLRYSVNNDRQSSTLKASGTTYGVTLSGIERSRWTRALTNG</sequence>